<comment type="similarity">
    <text evidence="3 16">Belongs to the cytochrome P450 family.</text>
</comment>
<evidence type="ECO:0000256" key="5">
    <source>
        <dbReference type="ARBA" id="ARBA00022617"/>
    </source>
</evidence>
<evidence type="ECO:0000256" key="8">
    <source>
        <dbReference type="ARBA" id="ARBA00023002"/>
    </source>
</evidence>
<dbReference type="GO" id="GO:0071375">
    <property type="term" value="P:cellular response to peptide hormone stimulus"/>
    <property type="evidence" value="ECO:0007669"/>
    <property type="project" value="TreeGrafter"/>
</dbReference>
<name>A0A151M7I3_ALLMI</name>
<evidence type="ECO:0000256" key="13">
    <source>
        <dbReference type="ARBA" id="ARBA00023250"/>
    </source>
</evidence>
<evidence type="ECO:0000256" key="12">
    <source>
        <dbReference type="ARBA" id="ARBA00023136"/>
    </source>
</evidence>
<dbReference type="GO" id="GO:0020037">
    <property type="term" value="F:heme binding"/>
    <property type="evidence" value="ECO:0007669"/>
    <property type="project" value="InterPro"/>
</dbReference>
<dbReference type="InterPro" id="IPR050479">
    <property type="entry name" value="CYP11_CYP27_families"/>
</dbReference>
<dbReference type="GO" id="GO:0005743">
    <property type="term" value="C:mitochondrial inner membrane"/>
    <property type="evidence" value="ECO:0007669"/>
    <property type="project" value="TreeGrafter"/>
</dbReference>
<dbReference type="InterPro" id="IPR017972">
    <property type="entry name" value="Cyt_P450_CS"/>
</dbReference>
<dbReference type="GO" id="GO:0006700">
    <property type="term" value="P:C21-steroid hormone biosynthetic process"/>
    <property type="evidence" value="ECO:0007669"/>
    <property type="project" value="TreeGrafter"/>
</dbReference>
<dbReference type="GO" id="GO:0008203">
    <property type="term" value="P:cholesterol metabolic process"/>
    <property type="evidence" value="ECO:0007669"/>
    <property type="project" value="TreeGrafter"/>
</dbReference>
<keyword evidence="5 15" id="KW-0349">Heme</keyword>
<evidence type="ECO:0000256" key="4">
    <source>
        <dbReference type="ARBA" id="ARBA00012767"/>
    </source>
</evidence>
<dbReference type="PROSITE" id="PS00086">
    <property type="entry name" value="CYTOCHROME_P450"/>
    <property type="match status" value="1"/>
</dbReference>
<evidence type="ECO:0000256" key="11">
    <source>
        <dbReference type="ARBA" id="ARBA00023128"/>
    </source>
</evidence>
<dbReference type="EMBL" id="AKHW03006396">
    <property type="protein sequence ID" value="KYO20459.1"/>
    <property type="molecule type" value="Genomic_DNA"/>
</dbReference>
<feature type="region of interest" description="Disordered" evidence="17">
    <location>
        <begin position="1"/>
        <end position="21"/>
    </location>
</feature>
<keyword evidence="6 15" id="KW-0479">Metal-binding</keyword>
<comment type="cofactor">
    <cofactor evidence="1 15">
        <name>heme</name>
        <dbReference type="ChEBI" id="CHEBI:30413"/>
    </cofactor>
</comment>
<dbReference type="SUPFAM" id="SSF48264">
    <property type="entry name" value="Cytochrome P450"/>
    <property type="match status" value="1"/>
</dbReference>
<organism evidence="18 19">
    <name type="scientific">Alligator mississippiensis</name>
    <name type="common">American alligator</name>
    <dbReference type="NCBI Taxonomy" id="8496"/>
    <lineage>
        <taxon>Eukaryota</taxon>
        <taxon>Metazoa</taxon>
        <taxon>Chordata</taxon>
        <taxon>Craniata</taxon>
        <taxon>Vertebrata</taxon>
        <taxon>Euteleostomi</taxon>
        <taxon>Archelosauria</taxon>
        <taxon>Archosauria</taxon>
        <taxon>Crocodylia</taxon>
        <taxon>Alligatoridae</taxon>
        <taxon>Alligatorinae</taxon>
        <taxon>Alligator</taxon>
    </lineage>
</organism>
<dbReference type="AlphaFoldDB" id="A0A151M7I3"/>
<keyword evidence="10 16" id="KW-0503">Monooxygenase</keyword>
<evidence type="ECO:0000313" key="19">
    <source>
        <dbReference type="Proteomes" id="UP000050525"/>
    </source>
</evidence>
<dbReference type="Proteomes" id="UP000050525">
    <property type="component" value="Unassembled WGS sequence"/>
</dbReference>
<dbReference type="Gene3D" id="1.10.630.10">
    <property type="entry name" value="Cytochrome P450"/>
    <property type="match status" value="1"/>
</dbReference>
<dbReference type="GO" id="GO:0004507">
    <property type="term" value="F:steroid 11-beta-monooxygenase activity"/>
    <property type="evidence" value="ECO:0007669"/>
    <property type="project" value="UniProtKB-EC"/>
</dbReference>
<gene>
    <name evidence="18" type="ORF">Y1Q_0008984</name>
</gene>
<keyword evidence="7" id="KW-0809">Transit peptide</keyword>
<evidence type="ECO:0000256" key="3">
    <source>
        <dbReference type="ARBA" id="ARBA00010617"/>
    </source>
</evidence>
<keyword evidence="13" id="KW-0755">Steroidogenesis</keyword>
<dbReference type="STRING" id="8496.A0A151M7I3"/>
<dbReference type="PANTHER" id="PTHR24279">
    <property type="entry name" value="CYTOCHROME P450"/>
    <property type="match status" value="1"/>
</dbReference>
<dbReference type="InterPro" id="IPR001128">
    <property type="entry name" value="Cyt_P450"/>
</dbReference>
<keyword evidence="12" id="KW-0472">Membrane</keyword>
<comment type="subcellular location">
    <subcellularLocation>
        <location evidence="2">Mitochondrion membrane</location>
    </subcellularLocation>
</comment>
<evidence type="ECO:0000313" key="18">
    <source>
        <dbReference type="EMBL" id="KYO20459.1"/>
    </source>
</evidence>
<accession>A0A151M7I3</accession>
<keyword evidence="19" id="KW-1185">Reference proteome</keyword>
<proteinExistence type="inferred from homology"/>
<evidence type="ECO:0000256" key="7">
    <source>
        <dbReference type="ARBA" id="ARBA00022946"/>
    </source>
</evidence>
<dbReference type="EC" id="1.14.15.4" evidence="4"/>
<reference evidence="18 19" key="1">
    <citation type="journal article" date="2012" name="Genome Biol.">
        <title>Sequencing three crocodilian genomes to illuminate the evolution of archosaurs and amniotes.</title>
        <authorList>
            <person name="St John J.A."/>
            <person name="Braun E.L."/>
            <person name="Isberg S.R."/>
            <person name="Miles L.G."/>
            <person name="Chong A.Y."/>
            <person name="Gongora J."/>
            <person name="Dalzell P."/>
            <person name="Moran C."/>
            <person name="Bed'hom B."/>
            <person name="Abzhanov A."/>
            <person name="Burgess S.C."/>
            <person name="Cooksey A.M."/>
            <person name="Castoe T.A."/>
            <person name="Crawford N.G."/>
            <person name="Densmore L.D."/>
            <person name="Drew J.C."/>
            <person name="Edwards S.V."/>
            <person name="Faircloth B.C."/>
            <person name="Fujita M.K."/>
            <person name="Greenwold M.J."/>
            <person name="Hoffmann F.G."/>
            <person name="Howard J.M."/>
            <person name="Iguchi T."/>
            <person name="Janes D.E."/>
            <person name="Khan S.Y."/>
            <person name="Kohno S."/>
            <person name="de Koning A.J."/>
            <person name="Lance S.L."/>
            <person name="McCarthy F.M."/>
            <person name="McCormack J.E."/>
            <person name="Merchant M.E."/>
            <person name="Peterson D.G."/>
            <person name="Pollock D.D."/>
            <person name="Pourmand N."/>
            <person name="Raney B.J."/>
            <person name="Roessler K.A."/>
            <person name="Sanford J.R."/>
            <person name="Sawyer R.H."/>
            <person name="Schmidt C.J."/>
            <person name="Triplett E.W."/>
            <person name="Tuberville T.D."/>
            <person name="Venegas-Anaya M."/>
            <person name="Howard J.T."/>
            <person name="Jarvis E.D."/>
            <person name="Guillette L.J.Jr."/>
            <person name="Glenn T.C."/>
            <person name="Green R.E."/>
            <person name="Ray D.A."/>
        </authorList>
    </citation>
    <scope>NUCLEOTIDE SEQUENCE [LARGE SCALE GENOMIC DNA]</scope>
    <source>
        <strain evidence="18">KSC_2009_1</strain>
    </source>
</reference>
<keyword evidence="11" id="KW-0496">Mitochondrion</keyword>
<dbReference type="InterPro" id="IPR002401">
    <property type="entry name" value="Cyt_P450_E_grp-I"/>
</dbReference>
<dbReference type="PRINTS" id="PR00463">
    <property type="entry name" value="EP450I"/>
</dbReference>
<protein>
    <recommendedName>
        <fullName evidence="4">steroid 11beta-monooxygenase</fullName>
        <ecNumber evidence="4">1.14.15.4</ecNumber>
    </recommendedName>
    <alternativeName>
        <fullName evidence="14">Cytochrome P450C11</fullName>
    </alternativeName>
</protein>
<dbReference type="Pfam" id="PF00067">
    <property type="entry name" value="p450"/>
    <property type="match status" value="1"/>
</dbReference>
<evidence type="ECO:0000256" key="16">
    <source>
        <dbReference type="RuleBase" id="RU000461"/>
    </source>
</evidence>
<sequence length="168" mass="18735">MPEREAGSSSPGVAQTGPGSAAGLEQAEREVTLWRASPKLALYPVGITVQRYPTKDVVLQNYRVPAGTLCQVALYAMGRSPAVFVQPLRYAPERWLRKDDHSFKALAFGFGARQCIGRRFAEAEMMLFLMHMLRNFKVDTVSKDDINTVCGFTLMPEKPPLLTFRPLD</sequence>
<evidence type="ECO:0000256" key="9">
    <source>
        <dbReference type="ARBA" id="ARBA00023004"/>
    </source>
</evidence>
<keyword evidence="9 15" id="KW-0408">Iron</keyword>
<comment type="caution">
    <text evidence="18">The sequence shown here is derived from an EMBL/GenBank/DDBJ whole genome shotgun (WGS) entry which is preliminary data.</text>
</comment>
<evidence type="ECO:0000256" key="17">
    <source>
        <dbReference type="SAM" id="MobiDB-lite"/>
    </source>
</evidence>
<dbReference type="GO" id="GO:0006704">
    <property type="term" value="P:glucocorticoid biosynthetic process"/>
    <property type="evidence" value="ECO:0007669"/>
    <property type="project" value="TreeGrafter"/>
</dbReference>
<evidence type="ECO:0000256" key="10">
    <source>
        <dbReference type="ARBA" id="ARBA00023033"/>
    </source>
</evidence>
<evidence type="ECO:0000256" key="1">
    <source>
        <dbReference type="ARBA" id="ARBA00001971"/>
    </source>
</evidence>
<dbReference type="GO" id="GO:0034650">
    <property type="term" value="P:cortisol metabolic process"/>
    <property type="evidence" value="ECO:0007669"/>
    <property type="project" value="TreeGrafter"/>
</dbReference>
<dbReference type="InterPro" id="IPR036396">
    <property type="entry name" value="Cyt_P450_sf"/>
</dbReference>
<feature type="binding site" description="axial binding residue" evidence="15">
    <location>
        <position position="115"/>
    </location>
    <ligand>
        <name>heme</name>
        <dbReference type="ChEBI" id="CHEBI:30413"/>
    </ligand>
    <ligandPart>
        <name>Fe</name>
        <dbReference type="ChEBI" id="CHEBI:18248"/>
    </ligandPart>
</feature>
<evidence type="ECO:0000256" key="15">
    <source>
        <dbReference type="PIRSR" id="PIRSR602401-1"/>
    </source>
</evidence>
<evidence type="ECO:0000256" key="6">
    <source>
        <dbReference type="ARBA" id="ARBA00022723"/>
    </source>
</evidence>
<evidence type="ECO:0000256" key="14">
    <source>
        <dbReference type="ARBA" id="ARBA00042800"/>
    </source>
</evidence>
<dbReference type="PANTHER" id="PTHR24279:SF1">
    <property type="entry name" value="CYTOCHROME P450 11B2, MITOCHONDRIAL"/>
    <property type="match status" value="1"/>
</dbReference>
<keyword evidence="8 16" id="KW-0560">Oxidoreductase</keyword>
<dbReference type="GO" id="GO:0005506">
    <property type="term" value="F:iron ion binding"/>
    <property type="evidence" value="ECO:0007669"/>
    <property type="project" value="InterPro"/>
</dbReference>
<evidence type="ECO:0000256" key="2">
    <source>
        <dbReference type="ARBA" id="ARBA00004325"/>
    </source>
</evidence>